<organism evidence="2">
    <name type="scientific">Caldilineaceae bacterium SB0662_bin_9</name>
    <dbReference type="NCBI Taxonomy" id="2605258"/>
    <lineage>
        <taxon>Bacteria</taxon>
        <taxon>Bacillati</taxon>
        <taxon>Chloroflexota</taxon>
        <taxon>Caldilineae</taxon>
        <taxon>Caldilineales</taxon>
        <taxon>Caldilineaceae</taxon>
    </lineage>
</organism>
<gene>
    <name evidence="2" type="ORF">F4Y08_15765</name>
</gene>
<dbReference type="EMBL" id="VXPY01000113">
    <property type="protein sequence ID" value="MYD91764.1"/>
    <property type="molecule type" value="Genomic_DNA"/>
</dbReference>
<accession>A0A6B1DZH4</accession>
<sequence>MEVRRDGTGAHTGQWRIAGNGFGRSFQLADCNKPRCALGRQFPPLHTGCSEFIEIRDQGGLYVDKTGFFRKLLEVTPVKSGGIPPLAHKFQFLARPRRFGKSVLVSTLEA</sequence>
<comment type="caution">
    <text evidence="2">The sequence shown here is derived from an EMBL/GenBank/DDBJ whole genome shotgun (WGS) entry which is preliminary data.</text>
</comment>
<evidence type="ECO:0000259" key="1">
    <source>
        <dbReference type="Pfam" id="PF09820"/>
    </source>
</evidence>
<evidence type="ECO:0000313" key="2">
    <source>
        <dbReference type="EMBL" id="MYD91764.1"/>
    </source>
</evidence>
<feature type="domain" description="AAA-ATPase-like" evidence="1">
    <location>
        <begin position="48"/>
        <end position="110"/>
    </location>
</feature>
<dbReference type="AlphaFoldDB" id="A0A6B1DZH4"/>
<protein>
    <submittedName>
        <fullName evidence="2">AAA family ATPase</fullName>
    </submittedName>
</protein>
<dbReference type="InterPro" id="IPR018631">
    <property type="entry name" value="AAA-ATPase-like_dom"/>
</dbReference>
<reference evidence="2" key="1">
    <citation type="submission" date="2019-09" db="EMBL/GenBank/DDBJ databases">
        <title>Characterisation of the sponge microbiome using genome-centric metagenomics.</title>
        <authorList>
            <person name="Engelberts J.P."/>
            <person name="Robbins S.J."/>
            <person name="De Goeij J.M."/>
            <person name="Aranda M."/>
            <person name="Bell S.C."/>
            <person name="Webster N.S."/>
        </authorList>
    </citation>
    <scope>NUCLEOTIDE SEQUENCE</scope>
    <source>
        <strain evidence="2">SB0662_bin_9</strain>
    </source>
</reference>
<dbReference type="Pfam" id="PF09820">
    <property type="entry name" value="AAA-ATPase_like"/>
    <property type="match status" value="1"/>
</dbReference>
<proteinExistence type="predicted"/>
<name>A0A6B1DZH4_9CHLR</name>